<keyword evidence="1" id="KW-0472">Membrane</keyword>
<reference evidence="2 3" key="1">
    <citation type="submission" date="2015-09" db="EMBL/GenBank/DDBJ databases">
        <title>Draft genome of the parasitic nematode Teladorsagia circumcincta isolate WARC Sus (inbred).</title>
        <authorList>
            <person name="Mitreva M."/>
        </authorList>
    </citation>
    <scope>NUCLEOTIDE SEQUENCE [LARGE SCALE GENOMIC DNA]</scope>
    <source>
        <strain evidence="2 3">S</strain>
    </source>
</reference>
<dbReference type="EMBL" id="KZ345830">
    <property type="protein sequence ID" value="PIO71841.1"/>
    <property type="molecule type" value="Genomic_DNA"/>
</dbReference>
<organism evidence="2 3">
    <name type="scientific">Teladorsagia circumcincta</name>
    <name type="common">Brown stomach worm</name>
    <name type="synonym">Ostertagia circumcincta</name>
    <dbReference type="NCBI Taxonomy" id="45464"/>
    <lineage>
        <taxon>Eukaryota</taxon>
        <taxon>Metazoa</taxon>
        <taxon>Ecdysozoa</taxon>
        <taxon>Nematoda</taxon>
        <taxon>Chromadorea</taxon>
        <taxon>Rhabditida</taxon>
        <taxon>Rhabditina</taxon>
        <taxon>Rhabditomorpha</taxon>
        <taxon>Strongyloidea</taxon>
        <taxon>Trichostrongylidae</taxon>
        <taxon>Teladorsagia</taxon>
    </lineage>
</organism>
<proteinExistence type="predicted"/>
<keyword evidence="1" id="KW-0812">Transmembrane</keyword>
<sequence>MTPNLENSPKSVQSKRCVKDTIILADETPRMNMFLLFRSLLTLPHPSFIYLYFHHWTFFNTKRSRLVLDYQPTIGFEVNSSFRWKVVAVISIMSSWVSI</sequence>
<keyword evidence="1" id="KW-1133">Transmembrane helix</keyword>
<gene>
    <name evidence="2" type="ORF">TELCIR_06243</name>
</gene>
<dbReference type="OrthoDB" id="2735536at2759"/>
<dbReference type="Proteomes" id="UP000230423">
    <property type="component" value="Unassembled WGS sequence"/>
</dbReference>
<dbReference type="AlphaFoldDB" id="A0A2G9UNJ1"/>
<feature type="transmembrane region" description="Helical" evidence="1">
    <location>
        <begin position="33"/>
        <end position="53"/>
    </location>
</feature>
<protein>
    <submittedName>
        <fullName evidence="2">Uncharacterized protein</fullName>
    </submittedName>
</protein>
<evidence type="ECO:0000256" key="1">
    <source>
        <dbReference type="SAM" id="Phobius"/>
    </source>
</evidence>
<evidence type="ECO:0000313" key="3">
    <source>
        <dbReference type="Proteomes" id="UP000230423"/>
    </source>
</evidence>
<keyword evidence="3" id="KW-1185">Reference proteome</keyword>
<accession>A0A2G9UNJ1</accession>
<name>A0A2G9UNJ1_TELCI</name>
<evidence type="ECO:0000313" key="2">
    <source>
        <dbReference type="EMBL" id="PIO71841.1"/>
    </source>
</evidence>